<dbReference type="PROSITE" id="PS51257">
    <property type="entry name" value="PROKAR_LIPOPROTEIN"/>
    <property type="match status" value="1"/>
</dbReference>
<organism evidence="2">
    <name type="scientific">hydrothermal vent metagenome</name>
    <dbReference type="NCBI Taxonomy" id="652676"/>
    <lineage>
        <taxon>unclassified sequences</taxon>
        <taxon>metagenomes</taxon>
        <taxon>ecological metagenomes</taxon>
    </lineage>
</organism>
<dbReference type="EMBL" id="UOGG01000170">
    <property type="protein sequence ID" value="VAX31721.1"/>
    <property type="molecule type" value="Genomic_DNA"/>
</dbReference>
<accession>A0A3B1CYS7</accession>
<feature type="compositionally biased region" description="Low complexity" evidence="1">
    <location>
        <begin position="423"/>
        <end position="432"/>
    </location>
</feature>
<dbReference type="Pfam" id="PF13174">
    <property type="entry name" value="TPR_6"/>
    <property type="match status" value="1"/>
</dbReference>
<feature type="region of interest" description="Disordered" evidence="1">
    <location>
        <begin position="402"/>
        <end position="432"/>
    </location>
</feature>
<evidence type="ECO:0008006" key="3">
    <source>
        <dbReference type="Google" id="ProtNLM"/>
    </source>
</evidence>
<evidence type="ECO:0000256" key="1">
    <source>
        <dbReference type="SAM" id="MobiDB-lite"/>
    </source>
</evidence>
<protein>
    <recommendedName>
        <fullName evidence="3">Tetratricopeptide repeat protein</fullName>
    </recommendedName>
</protein>
<dbReference type="SUPFAM" id="SSF48452">
    <property type="entry name" value="TPR-like"/>
    <property type="match status" value="1"/>
</dbReference>
<dbReference type="AlphaFoldDB" id="A0A3B1CYS7"/>
<name>A0A3B1CYS7_9ZZZZ</name>
<dbReference type="SMART" id="SM00028">
    <property type="entry name" value="TPR"/>
    <property type="match status" value="3"/>
</dbReference>
<dbReference type="Gene3D" id="1.25.40.10">
    <property type="entry name" value="Tetratricopeptide repeat domain"/>
    <property type="match status" value="1"/>
</dbReference>
<dbReference type="InterPro" id="IPR011990">
    <property type="entry name" value="TPR-like_helical_dom_sf"/>
</dbReference>
<dbReference type="InterPro" id="IPR019734">
    <property type="entry name" value="TPR_rpt"/>
</dbReference>
<evidence type="ECO:0000313" key="2">
    <source>
        <dbReference type="EMBL" id="VAX31721.1"/>
    </source>
</evidence>
<proteinExistence type="predicted"/>
<gene>
    <name evidence="2" type="ORF">MNBD_NITROSPINAE05-171</name>
</gene>
<sequence length="432" mass="48298">MTRSISNRLALWVLCVLLVSGCAATTEYETIQVPDQVMTAYLEDKPPELHYLYRRILIEGRRNQVLNHMRAGLAAMELGAFDLAEESFDIALLNIESVYTDDKNATRARSLWYAEGRKDFKGEPYERAMAYYYRGLLYILKGDYENARASFKGGLLQDTMAEEAIYQADFALLIFLEGWSSMMLGDWDMAQESFQEVKKFRPDFVIPPRDHNVLLIAETGKAPQKMAVGRGGAALGFAEGHGFREDSVRFLTSGMAFTGYPMEDIFWQANTRGGRQVDHILAGKVNFQETNQVMGQTLTQLSLSTLAMSPRFREDAGVVALVAGVIGLVGLGQQAVAERTQTQADTRYWDNLPDRVHVATMKAKGNALGLKVEFIKPNGRPIPKLTKRTDITIVNGRSGLAWVRPRPTSNQRIPGPKFKKRSANAGGNNNRR</sequence>
<reference evidence="2" key="1">
    <citation type="submission" date="2018-06" db="EMBL/GenBank/DDBJ databases">
        <authorList>
            <person name="Zhirakovskaya E."/>
        </authorList>
    </citation>
    <scope>NUCLEOTIDE SEQUENCE</scope>
</reference>